<gene>
    <name evidence="10" type="ORF">HCR76_11525</name>
</gene>
<feature type="transmembrane region" description="Helical" evidence="8">
    <location>
        <begin position="278"/>
        <end position="301"/>
    </location>
</feature>
<feature type="transmembrane region" description="Helical" evidence="8">
    <location>
        <begin position="12"/>
        <end position="36"/>
    </location>
</feature>
<feature type="transmembrane region" description="Helical" evidence="8">
    <location>
        <begin position="322"/>
        <end position="341"/>
    </location>
</feature>
<evidence type="ECO:0000256" key="1">
    <source>
        <dbReference type="ARBA" id="ARBA00004651"/>
    </source>
</evidence>
<keyword evidence="4" id="KW-0808">Transferase</keyword>
<dbReference type="Proteomes" id="UP000662814">
    <property type="component" value="Chromosome"/>
</dbReference>
<dbReference type="PANTHER" id="PTHR33908:SF11">
    <property type="entry name" value="MEMBRANE PROTEIN"/>
    <property type="match status" value="1"/>
</dbReference>
<name>A0ABX6YFA1_9MICO</name>
<evidence type="ECO:0000256" key="2">
    <source>
        <dbReference type="ARBA" id="ARBA00022475"/>
    </source>
</evidence>
<evidence type="ECO:0000256" key="8">
    <source>
        <dbReference type="SAM" id="Phobius"/>
    </source>
</evidence>
<keyword evidence="11" id="KW-1185">Reference proteome</keyword>
<evidence type="ECO:0000313" key="11">
    <source>
        <dbReference type="Proteomes" id="UP000662814"/>
    </source>
</evidence>
<feature type="transmembrane region" description="Helical" evidence="8">
    <location>
        <begin position="353"/>
        <end position="371"/>
    </location>
</feature>
<organism evidence="10 11">
    <name type="scientific">Paramicrobacterium chengjingii</name>
    <dbReference type="NCBI Taxonomy" id="2769067"/>
    <lineage>
        <taxon>Bacteria</taxon>
        <taxon>Bacillati</taxon>
        <taxon>Actinomycetota</taxon>
        <taxon>Actinomycetes</taxon>
        <taxon>Micrococcales</taxon>
        <taxon>Microbacteriaceae</taxon>
        <taxon>Paramicrobacterium</taxon>
    </lineage>
</organism>
<feature type="transmembrane region" description="Helical" evidence="8">
    <location>
        <begin position="383"/>
        <end position="404"/>
    </location>
</feature>
<sequence length="507" mass="55312">MTTVNWRRVMTVVFWVVVALVVASQLWIVTQGVFFMRLWEDEAFNLTVPLNLVNGLGYTSDGTLSGSQLTPFDPRISTGPVVLLPITAVIALGADPVIGGRLVVLLFYAALVAGLWRLGGRLGGRWAALAAVCVPLGWNTWNSGSPIQSPVDILGEVPAAALLVWAFVVLRRYPWLAGLFIGLAMQTKLLGALAAIPIALAIYLLADDGFIRRALRVVLCALVAVIPNVLYELWKLVALGPSAYWMNLKEFYWFFRSGGQNIDPVDPLTKFVSLGSDWFSPTWLTVIFVVLVLATVCVFVLRRSAPDKAEESDAGASRRERTAYALAAVLGLVIWFGWWLTSAQTPNWPRYPAMAMYIFVPIIVAVAIRALSEQWSIRPWGIGSRIAAGAVAAVMIVTLGMQTWGHVRIADESRFGETLADQRVVAAEVADADLDVIVTTWGPTVSIIVLAGAHAALSDVPEWDGSAELRQNWDLSDAGIETFTSTLDEECADVLVHTDRYALCIPF</sequence>
<keyword evidence="5 8" id="KW-0812">Transmembrane</keyword>
<feature type="transmembrane region" description="Helical" evidence="8">
    <location>
        <begin position="217"/>
        <end position="234"/>
    </location>
</feature>
<dbReference type="PANTHER" id="PTHR33908">
    <property type="entry name" value="MANNOSYLTRANSFERASE YKCB-RELATED"/>
    <property type="match status" value="1"/>
</dbReference>
<evidence type="ECO:0000256" key="3">
    <source>
        <dbReference type="ARBA" id="ARBA00022676"/>
    </source>
</evidence>
<reference evidence="10 11" key="1">
    <citation type="submission" date="2020-12" db="EMBL/GenBank/DDBJ databases">
        <title>Microbacterium sp. HY060.</title>
        <authorList>
            <person name="Zhou J."/>
        </authorList>
    </citation>
    <scope>NUCLEOTIDE SEQUENCE [LARGE SCALE GENOMIC DNA]</scope>
    <source>
        <strain evidence="10 11">HY60</strain>
    </source>
</reference>
<feature type="domain" description="Glycosyltransferase RgtA/B/C/D-like" evidence="9">
    <location>
        <begin position="79"/>
        <end position="230"/>
    </location>
</feature>
<evidence type="ECO:0000256" key="5">
    <source>
        <dbReference type="ARBA" id="ARBA00022692"/>
    </source>
</evidence>
<keyword evidence="7 8" id="KW-0472">Membrane</keyword>
<dbReference type="RefSeq" id="WP_166991828.1">
    <property type="nucleotide sequence ID" value="NZ_CP061169.1"/>
</dbReference>
<evidence type="ECO:0000313" key="10">
    <source>
        <dbReference type="EMBL" id="QPZ37463.1"/>
    </source>
</evidence>
<evidence type="ECO:0000259" key="9">
    <source>
        <dbReference type="Pfam" id="PF13231"/>
    </source>
</evidence>
<feature type="transmembrane region" description="Helical" evidence="8">
    <location>
        <begin position="101"/>
        <end position="118"/>
    </location>
</feature>
<dbReference type="EMBL" id="CP061169">
    <property type="protein sequence ID" value="QPZ37463.1"/>
    <property type="molecule type" value="Genomic_DNA"/>
</dbReference>
<evidence type="ECO:0000256" key="7">
    <source>
        <dbReference type="ARBA" id="ARBA00023136"/>
    </source>
</evidence>
<protein>
    <submittedName>
        <fullName evidence="10">Glycosyltransferase family 39 protein</fullName>
    </submittedName>
</protein>
<keyword evidence="6 8" id="KW-1133">Transmembrane helix</keyword>
<dbReference type="Pfam" id="PF13231">
    <property type="entry name" value="PMT_2"/>
    <property type="match status" value="1"/>
</dbReference>
<keyword evidence="3" id="KW-0328">Glycosyltransferase</keyword>
<evidence type="ECO:0000256" key="4">
    <source>
        <dbReference type="ARBA" id="ARBA00022679"/>
    </source>
</evidence>
<evidence type="ECO:0000256" key="6">
    <source>
        <dbReference type="ARBA" id="ARBA00022989"/>
    </source>
</evidence>
<accession>A0ABX6YFA1</accession>
<keyword evidence="2" id="KW-1003">Cell membrane</keyword>
<dbReference type="InterPro" id="IPR038731">
    <property type="entry name" value="RgtA/B/C-like"/>
</dbReference>
<dbReference type="InterPro" id="IPR050297">
    <property type="entry name" value="LipidA_mod_glycosyltrf_83"/>
</dbReference>
<comment type="subcellular location">
    <subcellularLocation>
        <location evidence="1">Cell membrane</location>
        <topology evidence="1">Multi-pass membrane protein</topology>
    </subcellularLocation>
</comment>
<proteinExistence type="predicted"/>
<feature type="transmembrane region" description="Helical" evidence="8">
    <location>
        <begin position="176"/>
        <end position="205"/>
    </location>
</feature>
<feature type="transmembrane region" description="Helical" evidence="8">
    <location>
        <begin position="76"/>
        <end position="94"/>
    </location>
</feature>